<feature type="region of interest" description="Disordered" evidence="18">
    <location>
        <begin position="780"/>
        <end position="802"/>
    </location>
</feature>
<comment type="subcellular location">
    <subcellularLocation>
        <location evidence="1">Mitochondrion inner membrane</location>
    </subcellularLocation>
    <subcellularLocation>
        <location evidence="2">Mitochondrion intermembrane space</location>
    </subcellularLocation>
</comment>
<evidence type="ECO:0000256" key="2">
    <source>
        <dbReference type="ARBA" id="ARBA00004569"/>
    </source>
</evidence>
<feature type="region of interest" description="Disordered" evidence="18">
    <location>
        <begin position="195"/>
        <end position="222"/>
    </location>
</feature>
<dbReference type="GO" id="GO:0005874">
    <property type="term" value="C:microtubule"/>
    <property type="evidence" value="ECO:0007669"/>
    <property type="project" value="TreeGrafter"/>
</dbReference>
<dbReference type="InParanoid" id="A8Q4L4"/>
<dbReference type="AlphaFoldDB" id="A8Q4L4"/>
<dbReference type="GO" id="GO:0005525">
    <property type="term" value="F:GTP binding"/>
    <property type="evidence" value="ECO:0007669"/>
    <property type="project" value="UniProtKB-KW"/>
</dbReference>
<dbReference type="FunFam" id="3.40.50.300:FF:000741">
    <property type="entry name" value="Putative mitochondrial dynamin GTPase"/>
    <property type="match status" value="1"/>
</dbReference>
<dbReference type="GeneID" id="5854490"/>
<feature type="domain" description="GED" evidence="19">
    <location>
        <begin position="844"/>
        <end position="937"/>
    </location>
</feature>
<dbReference type="GO" id="GO:0046872">
    <property type="term" value="F:metal ion binding"/>
    <property type="evidence" value="ECO:0007669"/>
    <property type="project" value="UniProtKB-KW"/>
</dbReference>
<dbReference type="OMA" id="PLKMGYV"/>
<dbReference type="GO" id="GO:0008017">
    <property type="term" value="F:microtubule binding"/>
    <property type="evidence" value="ECO:0007669"/>
    <property type="project" value="TreeGrafter"/>
</dbReference>
<evidence type="ECO:0000256" key="13">
    <source>
        <dbReference type="ARBA" id="ARBA00023134"/>
    </source>
</evidence>
<evidence type="ECO:0000313" key="21">
    <source>
        <dbReference type="EMBL" id="EDP42969.1"/>
    </source>
</evidence>
<evidence type="ECO:0000256" key="7">
    <source>
        <dbReference type="ARBA" id="ARBA00022792"/>
    </source>
</evidence>
<evidence type="ECO:0000256" key="17">
    <source>
        <dbReference type="RuleBase" id="RU003932"/>
    </source>
</evidence>
<keyword evidence="12" id="KW-0496">Mitochondrion</keyword>
<keyword evidence="8" id="KW-0378">Hydrolase</keyword>
<dbReference type="GO" id="GO:0005758">
    <property type="term" value="C:mitochondrial intermembrane space"/>
    <property type="evidence" value="ECO:0007669"/>
    <property type="project" value="UniProtKB-SubCell"/>
</dbReference>
<dbReference type="InterPro" id="IPR022812">
    <property type="entry name" value="Dynamin"/>
</dbReference>
<dbReference type="OrthoDB" id="5061070at2759"/>
<feature type="compositionally biased region" description="Acidic residues" evidence="18">
    <location>
        <begin position="160"/>
        <end position="170"/>
    </location>
</feature>
<dbReference type="PANTHER" id="PTHR11566">
    <property type="entry name" value="DYNAMIN"/>
    <property type="match status" value="1"/>
</dbReference>
<dbReference type="PROSITE" id="PS51388">
    <property type="entry name" value="GED"/>
    <property type="match status" value="1"/>
</dbReference>
<keyword evidence="9" id="KW-0460">Magnesium</keyword>
<dbReference type="RefSeq" id="XP_001730183.1">
    <property type="nucleotide sequence ID" value="XM_001730131.1"/>
</dbReference>
<dbReference type="InterPro" id="IPR056495">
    <property type="entry name" value="LIS_MGM1"/>
</dbReference>
<dbReference type="Pfam" id="PF00350">
    <property type="entry name" value="Dynamin_N"/>
    <property type="match status" value="1"/>
</dbReference>
<evidence type="ECO:0000256" key="16">
    <source>
        <dbReference type="ARBA" id="ARBA00048040"/>
    </source>
</evidence>
<dbReference type="Proteomes" id="UP000008837">
    <property type="component" value="Unassembled WGS sequence"/>
</dbReference>
<evidence type="ECO:0000256" key="10">
    <source>
        <dbReference type="ARBA" id="ARBA00022946"/>
    </source>
</evidence>
<feature type="compositionally biased region" description="Basic and acidic residues" evidence="18">
    <location>
        <begin position="213"/>
        <end position="222"/>
    </location>
</feature>
<evidence type="ECO:0000256" key="9">
    <source>
        <dbReference type="ARBA" id="ARBA00022842"/>
    </source>
</evidence>
<dbReference type="VEuPathDB" id="FungiDB:MGL_2565"/>
<evidence type="ECO:0000256" key="12">
    <source>
        <dbReference type="ARBA" id="ARBA00023128"/>
    </source>
</evidence>
<feature type="compositionally biased region" description="Acidic residues" evidence="18">
    <location>
        <begin position="198"/>
        <end position="212"/>
    </location>
</feature>
<dbReference type="STRING" id="425265.A8Q4L4"/>
<dbReference type="EC" id="3.6.5.5" evidence="3"/>
<comment type="similarity">
    <text evidence="17">Belongs to the TRAFAC class dynamin-like GTPase superfamily. Dynamin/Fzo/YdjA family.</text>
</comment>
<dbReference type="Pfam" id="PF24550">
    <property type="entry name" value="LIS_MGM1"/>
    <property type="match status" value="1"/>
</dbReference>
<keyword evidence="11" id="KW-1133">Transmembrane helix</keyword>
<evidence type="ECO:0000256" key="8">
    <source>
        <dbReference type="ARBA" id="ARBA00022801"/>
    </source>
</evidence>
<organism evidence="21 22">
    <name type="scientific">Malassezia globosa (strain ATCC MYA-4612 / CBS 7966)</name>
    <name type="common">Dandruff-associated fungus</name>
    <dbReference type="NCBI Taxonomy" id="425265"/>
    <lineage>
        <taxon>Eukaryota</taxon>
        <taxon>Fungi</taxon>
        <taxon>Dikarya</taxon>
        <taxon>Basidiomycota</taxon>
        <taxon>Ustilaginomycotina</taxon>
        <taxon>Malasseziomycetes</taxon>
        <taxon>Malasseziales</taxon>
        <taxon>Malasseziaceae</taxon>
        <taxon>Malassezia</taxon>
    </lineage>
</organism>
<feature type="domain" description="Dynamin-type G" evidence="20">
    <location>
        <begin position="248"/>
        <end position="537"/>
    </location>
</feature>
<dbReference type="PROSITE" id="PS51718">
    <property type="entry name" value="G_DYNAMIN_2"/>
    <property type="match status" value="1"/>
</dbReference>
<dbReference type="InterPro" id="IPR045063">
    <property type="entry name" value="Dynamin_N"/>
</dbReference>
<dbReference type="PANTHER" id="PTHR11566:SF212">
    <property type="entry name" value="DYNAMIN"/>
    <property type="match status" value="1"/>
</dbReference>
<keyword evidence="22" id="KW-1185">Reference proteome</keyword>
<evidence type="ECO:0000259" key="20">
    <source>
        <dbReference type="PROSITE" id="PS51718"/>
    </source>
</evidence>
<evidence type="ECO:0000256" key="3">
    <source>
        <dbReference type="ARBA" id="ARBA00011980"/>
    </source>
</evidence>
<keyword evidence="13 17" id="KW-0342">GTP-binding</keyword>
<dbReference type="GO" id="GO:0005743">
    <property type="term" value="C:mitochondrial inner membrane"/>
    <property type="evidence" value="ECO:0007669"/>
    <property type="project" value="UniProtKB-SubCell"/>
</dbReference>
<dbReference type="GO" id="GO:0031623">
    <property type="term" value="P:receptor internalization"/>
    <property type="evidence" value="ECO:0007669"/>
    <property type="project" value="TreeGrafter"/>
</dbReference>
<keyword evidence="15" id="KW-1015">Disulfide bond</keyword>
<dbReference type="PROSITE" id="PS00410">
    <property type="entry name" value="G_DYNAMIN_1"/>
    <property type="match status" value="1"/>
</dbReference>
<dbReference type="PRINTS" id="PR00195">
    <property type="entry name" value="DYNAMIN"/>
</dbReference>
<dbReference type="InterPro" id="IPR030381">
    <property type="entry name" value="G_DYNAMIN_dom"/>
</dbReference>
<dbReference type="GO" id="GO:0003924">
    <property type="term" value="F:GTPase activity"/>
    <property type="evidence" value="ECO:0007669"/>
    <property type="project" value="InterPro"/>
</dbReference>
<evidence type="ECO:0000256" key="18">
    <source>
        <dbReference type="SAM" id="MobiDB-lite"/>
    </source>
</evidence>
<dbReference type="KEGG" id="mgl:MGL_2565"/>
<keyword evidence="14" id="KW-0472">Membrane</keyword>
<evidence type="ECO:0000313" key="22">
    <source>
        <dbReference type="Proteomes" id="UP000008837"/>
    </source>
</evidence>
<evidence type="ECO:0000256" key="15">
    <source>
        <dbReference type="ARBA" id="ARBA00023157"/>
    </source>
</evidence>
<keyword evidence="5" id="KW-0479">Metal-binding</keyword>
<feature type="region of interest" description="Disordered" evidence="18">
    <location>
        <begin position="151"/>
        <end position="182"/>
    </location>
</feature>
<protein>
    <recommendedName>
        <fullName evidence="3">dynamin GTPase</fullName>
        <ecNumber evidence="3">3.6.5.5</ecNumber>
    </recommendedName>
</protein>
<evidence type="ECO:0000256" key="6">
    <source>
        <dbReference type="ARBA" id="ARBA00022741"/>
    </source>
</evidence>
<keyword evidence="4" id="KW-0812">Transmembrane</keyword>
<dbReference type="InterPro" id="IPR020850">
    <property type="entry name" value="GED_dom"/>
</dbReference>
<dbReference type="CDD" id="cd08771">
    <property type="entry name" value="DLP_1"/>
    <property type="match status" value="1"/>
</dbReference>
<comment type="caution">
    <text evidence="21">The sequence shown here is derived from an EMBL/GenBank/DDBJ whole genome shotgun (WGS) entry which is preliminary data.</text>
</comment>
<keyword evidence="7" id="KW-0999">Mitochondrion inner membrane</keyword>
<dbReference type="InterPro" id="IPR027417">
    <property type="entry name" value="P-loop_NTPase"/>
</dbReference>
<gene>
    <name evidence="21" type="ORF">MGL_2565</name>
</gene>
<sequence>MLPLRRLAAANQPRSSTSIQLPFAYRMPGRAASTLRAASMRPSVMPVMMRRHMQTRALSTRTGVPRFMLKALRLPLAGAATAGGLYAYTNNKVDEMRKAVNGFFSSASDKASDLYDSMAEYSSGMFGTARDGLRSFMQRLEDIKKAEFWDQQSIGRSSEEQDTLSEDSEQDGSGGNGGNGGGLGAAAAALAASLTGTSDDDGSGSAGEEDGDSDKNSEKEKSDELMVLTRKLIEVRNILKTIDHDSDELVLPSIVVIGSQSSGKSSVLETIVGHEFLPKGNNMVTRRPIELTLVHVPKDRQPADGIYEYGEFPGSGGGKITDFARIQKILYDMNMAVPKEECVSEKPIELHIHSPHVPDLSLIDLPGYVQLSSMDQPEELREKINGLCNKYIKEPNVILAVCAADVDLANSPALRASRKVDPLGMRTIGVVTKMDLVDPDVGAAILNNNKYPLSLGYVGVVCKPPQQMSQSLFAYSRSRSLIQLTQDYERRYFNEHRDAFEAPKRGRNAGVAPMVGTDQLRKRLMVVLEEHMGSSLSGVSNLVRSELDDAAYQFKVQYNDRSITPETYVAEVMDVLKQRFKTFATNFGKPEVRLLLKNALDDKVMDILAQVYWSDAELPKLSEMGAQRKITADDLDPSWMHKLDMCSSSLTKSGIGRMSTQLVANTIRSYLEQLATAEPFNHHVETAERIISFGSALLRDRFSITADQVENCVKPFKYEVEMEPREWEQGREQSVRLMQTELDMCNEAYERLRKLVGSRRLRGAMEYIHQLEERERKRVAERMEHTNETGEYDLASDDQNDPTRPGFNAALLMKAREARFLQDRADILRLRMAALKSRRCKAGPVSQVFCPETFLNVVADKLTYTAVMFINIELLAEFFYQFPREIDARLGYDMTREEMVNFARQNPVIRKHIDLQERKFKLEEVMIKLDELTRLYSEKQQPARSSSASKWLFF</sequence>
<reference evidence="21 22" key="1">
    <citation type="journal article" date="2007" name="Proc. Natl. Acad. Sci. U.S.A.">
        <title>Dandruff-associated Malassezia genomes reveal convergent and divergent virulence traits shared with plant and human fungal pathogens.</title>
        <authorList>
            <person name="Xu J."/>
            <person name="Saunders C.W."/>
            <person name="Hu P."/>
            <person name="Grant R.A."/>
            <person name="Boekhout T."/>
            <person name="Kuramae E.E."/>
            <person name="Kronstad J.W."/>
            <person name="Deangelis Y.M."/>
            <person name="Reeder N.L."/>
            <person name="Johnstone K.R."/>
            <person name="Leland M."/>
            <person name="Fieno A.M."/>
            <person name="Begley W.M."/>
            <person name="Sun Y."/>
            <person name="Lacey M.P."/>
            <person name="Chaudhary T."/>
            <person name="Keough T."/>
            <person name="Chu L."/>
            <person name="Sears R."/>
            <person name="Yuan B."/>
            <person name="Dawson T.L.Jr."/>
        </authorList>
    </citation>
    <scope>NUCLEOTIDE SEQUENCE [LARGE SCALE GENOMIC DNA]</scope>
    <source>
        <strain evidence="22">ATCC MYA-4612 / CBS 7966</strain>
    </source>
</reference>
<keyword evidence="10" id="KW-0809">Transit peptide</keyword>
<evidence type="ECO:0000256" key="4">
    <source>
        <dbReference type="ARBA" id="ARBA00022692"/>
    </source>
</evidence>
<dbReference type="EMBL" id="AAYY01000009">
    <property type="protein sequence ID" value="EDP42969.1"/>
    <property type="molecule type" value="Genomic_DNA"/>
</dbReference>
<name>A8Q4L4_MALGO</name>
<feature type="compositionally biased region" description="Acidic residues" evidence="18">
    <location>
        <begin position="790"/>
        <end position="800"/>
    </location>
</feature>
<dbReference type="InterPro" id="IPR001401">
    <property type="entry name" value="Dynamin_GTPase"/>
</dbReference>
<evidence type="ECO:0000256" key="1">
    <source>
        <dbReference type="ARBA" id="ARBA00004273"/>
    </source>
</evidence>
<evidence type="ECO:0000256" key="11">
    <source>
        <dbReference type="ARBA" id="ARBA00022989"/>
    </source>
</evidence>
<dbReference type="InterPro" id="IPR019762">
    <property type="entry name" value="Dynamin_GTPase_CS"/>
</dbReference>
<dbReference type="GO" id="GO:0005886">
    <property type="term" value="C:plasma membrane"/>
    <property type="evidence" value="ECO:0007669"/>
    <property type="project" value="TreeGrafter"/>
</dbReference>
<keyword evidence="6 17" id="KW-0547">Nucleotide-binding</keyword>
<accession>A8Q4L4</accession>
<evidence type="ECO:0000256" key="14">
    <source>
        <dbReference type="ARBA" id="ARBA00023136"/>
    </source>
</evidence>
<evidence type="ECO:0000259" key="19">
    <source>
        <dbReference type="PROSITE" id="PS51388"/>
    </source>
</evidence>
<dbReference type="SMART" id="SM00053">
    <property type="entry name" value="DYNc"/>
    <property type="match status" value="1"/>
</dbReference>
<dbReference type="FunCoup" id="A8Q4L4">
    <property type="interactions" value="12"/>
</dbReference>
<dbReference type="Gene3D" id="3.40.50.300">
    <property type="entry name" value="P-loop containing nucleotide triphosphate hydrolases"/>
    <property type="match status" value="1"/>
</dbReference>
<dbReference type="SUPFAM" id="SSF52540">
    <property type="entry name" value="P-loop containing nucleoside triphosphate hydrolases"/>
    <property type="match status" value="1"/>
</dbReference>
<comment type="catalytic activity">
    <reaction evidence="16">
        <text>GTP + H2O = GDP + phosphate + H(+)</text>
        <dbReference type="Rhea" id="RHEA:19669"/>
        <dbReference type="ChEBI" id="CHEBI:15377"/>
        <dbReference type="ChEBI" id="CHEBI:15378"/>
        <dbReference type="ChEBI" id="CHEBI:37565"/>
        <dbReference type="ChEBI" id="CHEBI:43474"/>
        <dbReference type="ChEBI" id="CHEBI:58189"/>
        <dbReference type="EC" id="3.6.5.5"/>
    </reaction>
</comment>
<feature type="compositionally biased region" description="Gly residues" evidence="18">
    <location>
        <begin position="172"/>
        <end position="182"/>
    </location>
</feature>
<evidence type="ECO:0000256" key="5">
    <source>
        <dbReference type="ARBA" id="ARBA00022723"/>
    </source>
</evidence>
<dbReference type="GO" id="GO:0061024">
    <property type="term" value="P:membrane organization"/>
    <property type="evidence" value="ECO:0007669"/>
    <property type="project" value="UniProtKB-ARBA"/>
</dbReference>
<proteinExistence type="inferred from homology"/>